<dbReference type="Gene3D" id="3.40.50.720">
    <property type="entry name" value="NAD(P)-binding Rossmann-like Domain"/>
    <property type="match status" value="1"/>
</dbReference>
<dbReference type="Pfam" id="PF02625">
    <property type="entry name" value="XdhC_CoxI"/>
    <property type="match status" value="1"/>
</dbReference>
<keyword evidence="3" id="KW-0449">Lipoprotein</keyword>
<sequence length="287" mass="29838">MNTATRGSTHGDNAALRFAEGGNAALATITHIDGSFSRRLGAQLAIGRDGALVGSMADGCLEGALISLAQEAWEDGRPRFVHFGGAGDPMDLRLPCGSRIAVTLDPAPDMQALGDAVDALDARRCAEIAVPLADGSVMRRAYRPGLRIVAFGTGPELSAFERLAETHGAIVQSMRPHGEGADTGLSLGQAPEMTLDAWTAVVVLFHDHEWERAILPAALTSDAFYIGAQGGAAAREARAELISSSGLTERAQGRLHGPVGLIGRARDPAVLALSVLAEIVAAYETLA</sequence>
<comment type="caution">
    <text evidence="3">The sequence shown here is derived from an EMBL/GenBank/DDBJ whole genome shotgun (WGS) entry which is preliminary data.</text>
</comment>
<accession>A0A916YR68</accession>
<dbReference type="InterPro" id="IPR052698">
    <property type="entry name" value="MoCofactor_Util/Proc"/>
</dbReference>
<dbReference type="PANTHER" id="PTHR30388:SF4">
    <property type="entry name" value="MOLYBDENUM COFACTOR INSERTION CHAPERONE PAOD"/>
    <property type="match status" value="1"/>
</dbReference>
<reference evidence="3" key="1">
    <citation type="journal article" date="2014" name="Int. J. Syst. Evol. Microbiol.">
        <title>Complete genome sequence of Corynebacterium casei LMG S-19264T (=DSM 44701T), isolated from a smear-ripened cheese.</title>
        <authorList>
            <consortium name="US DOE Joint Genome Institute (JGI-PGF)"/>
            <person name="Walter F."/>
            <person name="Albersmeier A."/>
            <person name="Kalinowski J."/>
            <person name="Ruckert C."/>
        </authorList>
    </citation>
    <scope>NUCLEOTIDE SEQUENCE</scope>
    <source>
        <strain evidence="3">CGMCC 1.15360</strain>
    </source>
</reference>
<proteinExistence type="predicted"/>
<dbReference type="PANTHER" id="PTHR30388">
    <property type="entry name" value="ALDEHYDE OXIDOREDUCTASE MOLYBDENUM COFACTOR ASSEMBLY PROTEIN"/>
    <property type="match status" value="1"/>
</dbReference>
<dbReference type="Proteomes" id="UP000612349">
    <property type="component" value="Unassembled WGS sequence"/>
</dbReference>
<feature type="domain" description="XdhC- CoxI" evidence="1">
    <location>
        <begin position="19"/>
        <end position="84"/>
    </location>
</feature>
<evidence type="ECO:0000259" key="1">
    <source>
        <dbReference type="Pfam" id="PF02625"/>
    </source>
</evidence>
<dbReference type="InterPro" id="IPR003777">
    <property type="entry name" value="XdhC_CoxI"/>
</dbReference>
<dbReference type="Pfam" id="PF13478">
    <property type="entry name" value="XdhC_C"/>
    <property type="match status" value="1"/>
</dbReference>
<dbReference type="AlphaFoldDB" id="A0A916YR68"/>
<evidence type="ECO:0000259" key="2">
    <source>
        <dbReference type="Pfam" id="PF13478"/>
    </source>
</evidence>
<protein>
    <submittedName>
        <fullName evidence="3">Lipoprotein</fullName>
    </submittedName>
</protein>
<reference evidence="3" key="2">
    <citation type="submission" date="2020-09" db="EMBL/GenBank/DDBJ databases">
        <authorList>
            <person name="Sun Q."/>
            <person name="Zhou Y."/>
        </authorList>
    </citation>
    <scope>NUCLEOTIDE SEQUENCE</scope>
    <source>
        <strain evidence="3">CGMCC 1.15360</strain>
    </source>
</reference>
<evidence type="ECO:0000313" key="4">
    <source>
        <dbReference type="Proteomes" id="UP000612349"/>
    </source>
</evidence>
<evidence type="ECO:0000313" key="3">
    <source>
        <dbReference type="EMBL" id="GGD56975.1"/>
    </source>
</evidence>
<dbReference type="RefSeq" id="WP_066772626.1">
    <property type="nucleotide sequence ID" value="NZ_BMIP01000001.1"/>
</dbReference>
<dbReference type="EMBL" id="BMIP01000001">
    <property type="protein sequence ID" value="GGD56975.1"/>
    <property type="molecule type" value="Genomic_DNA"/>
</dbReference>
<keyword evidence="4" id="KW-1185">Reference proteome</keyword>
<feature type="domain" description="XdhC Rossmann" evidence="2">
    <location>
        <begin position="149"/>
        <end position="279"/>
    </location>
</feature>
<dbReference type="InterPro" id="IPR027051">
    <property type="entry name" value="XdhC_Rossmann_dom"/>
</dbReference>
<gene>
    <name evidence="3" type="ORF">GCM10010990_02740</name>
</gene>
<name>A0A916YR68_9SPHN</name>
<organism evidence="3 4">
    <name type="scientific">Croceicoccus mobilis</name>
    <dbReference type="NCBI Taxonomy" id="1703339"/>
    <lineage>
        <taxon>Bacteria</taxon>
        <taxon>Pseudomonadati</taxon>
        <taxon>Pseudomonadota</taxon>
        <taxon>Alphaproteobacteria</taxon>
        <taxon>Sphingomonadales</taxon>
        <taxon>Erythrobacteraceae</taxon>
        <taxon>Croceicoccus</taxon>
    </lineage>
</organism>